<dbReference type="InterPro" id="IPR051318">
    <property type="entry name" value="Fe-S_L-Ser"/>
</dbReference>
<evidence type="ECO:0000256" key="3">
    <source>
        <dbReference type="ARBA" id="ARBA00008636"/>
    </source>
</evidence>
<accession>A0A6I3WGI4</accession>
<evidence type="ECO:0000256" key="7">
    <source>
        <dbReference type="ARBA" id="ARBA00023004"/>
    </source>
</evidence>
<feature type="domain" description="Serine dehydratase beta chain" evidence="13">
    <location>
        <begin position="4"/>
        <end position="155"/>
    </location>
</feature>
<protein>
    <recommendedName>
        <fullName evidence="11">L-serine dehydratase</fullName>
        <ecNumber evidence="11">4.3.1.17</ecNumber>
    </recommendedName>
</protein>
<dbReference type="Gene3D" id="3.30.1330.90">
    <property type="entry name" value="D-3-phosphoglycerate dehydrogenase, domain 3"/>
    <property type="match status" value="1"/>
</dbReference>
<dbReference type="EC" id="4.3.1.17" evidence="11"/>
<keyword evidence="7 11" id="KW-0408">Iron</keyword>
<proteinExistence type="inferred from homology"/>
<sequence>MAISVFDLFKIGIGPSSSHTVGPMRAAALFVQGLRERGLLEQVRRVEVQLYGSLSATGIGHGSDNATIMGLMGEWPDAIDPSQIGIRIETLRETNTLLLDGRLPVPFLWSRDMRLIDENLPFHPNAMTLVVFGDNGELHRDTYYSVGGGFVVDQAQANSGVADMDRTELPYDFSSAVELLNLCQTHNLRVAELMLANEKVWRSEEEIRNGLMKLWRAMQDCVEQGLKHEGILPGGLNVRRRAAKLHRSLQELGKPNVIGSTLSAMEWVNLFALAVNEENAAGGRMVTAPTNGAAGIIPAVLHYFMKFSEVVTEANVVDYFLSAAAVGILCKKNASISGAEVGCQGEVGSACAMAAAGLAEILGATPEQLCNAAEIGLEHNLGLTCDPVGGLVQVPCIERNAIAAVKAINAAQMALRGDGQHFISLDRVIRTMRDTGADMHDKYKETSRGGLAVSAVEC</sequence>
<dbReference type="InterPro" id="IPR029009">
    <property type="entry name" value="ASB_dom_sf"/>
</dbReference>
<dbReference type="FunFam" id="3.30.1330.90:FF:000001">
    <property type="entry name" value="L-serine ammonia-lyase 1"/>
    <property type="match status" value="1"/>
</dbReference>
<name>A0A6I3WGI4_9PSED</name>
<keyword evidence="5 11" id="KW-0004">4Fe-4S</keyword>
<dbReference type="InterPro" id="IPR005130">
    <property type="entry name" value="Ser_deHydtase-like_asu"/>
</dbReference>
<gene>
    <name evidence="14" type="ORF">GNF76_18415</name>
</gene>
<evidence type="ECO:0000313" key="14">
    <source>
        <dbReference type="EMBL" id="MUF06329.1"/>
    </source>
</evidence>
<evidence type="ECO:0000313" key="15">
    <source>
        <dbReference type="Proteomes" id="UP000438196"/>
    </source>
</evidence>
<dbReference type="Pfam" id="PF03315">
    <property type="entry name" value="SDH_beta"/>
    <property type="match status" value="1"/>
</dbReference>
<comment type="pathway">
    <text evidence="2">Carbohydrate biosynthesis; gluconeogenesis.</text>
</comment>
<dbReference type="GO" id="GO:0009063">
    <property type="term" value="P:amino acid catabolic process"/>
    <property type="evidence" value="ECO:0007669"/>
    <property type="project" value="UniProtKB-ARBA"/>
</dbReference>
<dbReference type="RefSeq" id="WP_155584548.1">
    <property type="nucleotide sequence ID" value="NZ_JBHSTH010000003.1"/>
</dbReference>
<dbReference type="GO" id="GO:0006094">
    <property type="term" value="P:gluconeogenesis"/>
    <property type="evidence" value="ECO:0007669"/>
    <property type="project" value="UniProtKB-KW"/>
</dbReference>
<keyword evidence="15" id="KW-1185">Reference proteome</keyword>
<dbReference type="AlphaFoldDB" id="A0A6I3WGI4"/>
<evidence type="ECO:0000256" key="6">
    <source>
        <dbReference type="ARBA" id="ARBA00022723"/>
    </source>
</evidence>
<comment type="cofactor">
    <cofactor evidence="1 11">
        <name>[4Fe-4S] cluster</name>
        <dbReference type="ChEBI" id="CHEBI:49883"/>
    </cofactor>
</comment>
<dbReference type="GO" id="GO:0051539">
    <property type="term" value="F:4 iron, 4 sulfur cluster binding"/>
    <property type="evidence" value="ECO:0007669"/>
    <property type="project" value="UniProtKB-UniRule"/>
</dbReference>
<dbReference type="OrthoDB" id="9805537at2"/>
<feature type="domain" description="Serine dehydratase-like alpha subunit" evidence="12">
    <location>
        <begin position="186"/>
        <end position="452"/>
    </location>
</feature>
<keyword evidence="9 11" id="KW-0456">Lyase</keyword>
<evidence type="ECO:0000256" key="2">
    <source>
        <dbReference type="ARBA" id="ARBA00004742"/>
    </source>
</evidence>
<dbReference type="GO" id="GO:0046872">
    <property type="term" value="F:metal ion binding"/>
    <property type="evidence" value="ECO:0007669"/>
    <property type="project" value="UniProtKB-KW"/>
</dbReference>
<comment type="catalytic activity">
    <reaction evidence="10 11">
        <text>L-serine = pyruvate + NH4(+)</text>
        <dbReference type="Rhea" id="RHEA:19169"/>
        <dbReference type="ChEBI" id="CHEBI:15361"/>
        <dbReference type="ChEBI" id="CHEBI:28938"/>
        <dbReference type="ChEBI" id="CHEBI:33384"/>
        <dbReference type="EC" id="4.3.1.17"/>
    </reaction>
</comment>
<dbReference type="NCBIfam" id="TIGR00720">
    <property type="entry name" value="sda_mono"/>
    <property type="match status" value="1"/>
</dbReference>
<dbReference type="InterPro" id="IPR004644">
    <property type="entry name" value="Fe-S_L-Ser_mono"/>
</dbReference>
<dbReference type="PANTHER" id="PTHR30182:SF1">
    <property type="entry name" value="L-SERINE DEHYDRATASE 1"/>
    <property type="match status" value="1"/>
</dbReference>
<evidence type="ECO:0000259" key="13">
    <source>
        <dbReference type="Pfam" id="PF03315"/>
    </source>
</evidence>
<dbReference type="Proteomes" id="UP000438196">
    <property type="component" value="Unassembled WGS sequence"/>
</dbReference>
<evidence type="ECO:0000256" key="9">
    <source>
        <dbReference type="ARBA" id="ARBA00023239"/>
    </source>
</evidence>
<organism evidence="14 15">
    <name type="scientific">Pseudomonas spelaei</name>
    <dbReference type="NCBI Taxonomy" id="1055469"/>
    <lineage>
        <taxon>Bacteria</taxon>
        <taxon>Pseudomonadati</taxon>
        <taxon>Pseudomonadota</taxon>
        <taxon>Gammaproteobacteria</taxon>
        <taxon>Pseudomonadales</taxon>
        <taxon>Pseudomonadaceae</taxon>
        <taxon>Pseudomonas</taxon>
    </lineage>
</organism>
<evidence type="ECO:0000256" key="1">
    <source>
        <dbReference type="ARBA" id="ARBA00001966"/>
    </source>
</evidence>
<evidence type="ECO:0000256" key="4">
    <source>
        <dbReference type="ARBA" id="ARBA00022432"/>
    </source>
</evidence>
<keyword evidence="8 11" id="KW-0411">Iron-sulfur</keyword>
<comment type="caution">
    <text evidence="14">The sequence shown here is derived from an EMBL/GenBank/DDBJ whole genome shotgun (WGS) entry which is preliminary data.</text>
</comment>
<evidence type="ECO:0000256" key="11">
    <source>
        <dbReference type="RuleBase" id="RU366059"/>
    </source>
</evidence>
<evidence type="ECO:0000256" key="5">
    <source>
        <dbReference type="ARBA" id="ARBA00022485"/>
    </source>
</evidence>
<dbReference type="PANTHER" id="PTHR30182">
    <property type="entry name" value="L-SERINE DEHYDRATASE"/>
    <property type="match status" value="1"/>
</dbReference>
<evidence type="ECO:0000256" key="8">
    <source>
        <dbReference type="ARBA" id="ARBA00023014"/>
    </source>
</evidence>
<dbReference type="EMBL" id="WNNK01000015">
    <property type="protein sequence ID" value="MUF06329.1"/>
    <property type="molecule type" value="Genomic_DNA"/>
</dbReference>
<dbReference type="SUPFAM" id="SSF143548">
    <property type="entry name" value="Serine metabolism enzymes domain"/>
    <property type="match status" value="1"/>
</dbReference>
<comment type="similarity">
    <text evidence="3 11">Belongs to the iron-sulfur dependent L-serine dehydratase family.</text>
</comment>
<keyword evidence="6 11" id="KW-0479">Metal-binding</keyword>
<dbReference type="InterPro" id="IPR005131">
    <property type="entry name" value="Ser_deHydtase_bsu"/>
</dbReference>
<dbReference type="Pfam" id="PF03313">
    <property type="entry name" value="SDH_alpha"/>
    <property type="match status" value="1"/>
</dbReference>
<dbReference type="GO" id="GO:0003941">
    <property type="term" value="F:L-serine ammonia-lyase activity"/>
    <property type="evidence" value="ECO:0007669"/>
    <property type="project" value="UniProtKB-UniRule"/>
</dbReference>
<evidence type="ECO:0000259" key="12">
    <source>
        <dbReference type="Pfam" id="PF03313"/>
    </source>
</evidence>
<keyword evidence="4 11" id="KW-0312">Gluconeogenesis</keyword>
<evidence type="ECO:0000256" key="10">
    <source>
        <dbReference type="ARBA" id="ARBA00049406"/>
    </source>
</evidence>
<reference evidence="14 15" key="1">
    <citation type="submission" date="2019-11" db="EMBL/GenBank/DDBJ databases">
        <title>Pseudomonas karstica sp. nov. and Pseudomonas spelaei sp. nov. from karst caves.</title>
        <authorList>
            <person name="Zeman M."/>
        </authorList>
    </citation>
    <scope>NUCLEOTIDE SEQUENCE [LARGE SCALE GENOMIC DNA]</scope>
    <source>
        <strain evidence="14 15">CCM 7893</strain>
    </source>
</reference>